<evidence type="ECO:0000256" key="3">
    <source>
        <dbReference type="ARBA" id="ARBA00022692"/>
    </source>
</evidence>
<dbReference type="Proteomes" id="UP000698173">
    <property type="component" value="Unassembled WGS sequence"/>
</dbReference>
<reference evidence="7" key="2">
    <citation type="submission" date="2021-09" db="EMBL/GenBank/DDBJ databases">
        <authorList>
            <person name="Gilroy R."/>
        </authorList>
    </citation>
    <scope>NUCLEOTIDE SEQUENCE</scope>
    <source>
        <strain evidence="7">CHK171-7178</strain>
    </source>
</reference>
<dbReference type="PANTHER" id="PTHR35791">
    <property type="entry name" value="UPF0754 MEMBRANE PROTEIN YHEB"/>
    <property type="match status" value="1"/>
</dbReference>
<name>A0A921KDJ1_SPOPS</name>
<evidence type="ECO:0000313" key="7">
    <source>
        <dbReference type="EMBL" id="HJF32725.1"/>
    </source>
</evidence>
<evidence type="ECO:0000256" key="2">
    <source>
        <dbReference type="ARBA" id="ARBA00008053"/>
    </source>
</evidence>
<evidence type="ECO:0000256" key="4">
    <source>
        <dbReference type="ARBA" id="ARBA00022989"/>
    </source>
</evidence>
<comment type="subcellular location">
    <subcellularLocation>
        <location evidence="1">Endomembrane system</location>
    </subcellularLocation>
</comment>
<accession>A0A921KDJ1</accession>
<sequence length="385" mass="43646">MKKLGFLWTLLFMAFIGALIGGLTNHLAIKMLFRPHEAKYIGKWRLPFTPGLIPKRRDELAMQLGKTVTNYLLTPETFRKKLLTPDMEKKAEDFLQHKLEQHILLSDKTLNNWLDTAGITNVAGKAERKVLEVLDTQLNAVRAKLTTGSVEEVLPQKWRVEAAGRIPDVTTYILGRSEQYFESDEGKAMFRKMIDDFLATKGTLGNMVNMFFGESESLVSKVQREALKFVAAPGTFNLVNTIILNEWEKLQKRPIEELISGFDWDGLFESVKSYAKKELVLEERLNKTIQDYWPAGVEWTAVNVTPSLTSFAFNQAEKQLEISLRKLKLDDMVREQVDTFPVAILEDLVLGISKREFKMITVLGAFLGGLIGIIQGLIVFATNLS</sequence>
<evidence type="ECO:0000256" key="6">
    <source>
        <dbReference type="SAM" id="Phobius"/>
    </source>
</evidence>
<dbReference type="Pfam" id="PF04286">
    <property type="entry name" value="DUF445"/>
    <property type="match status" value="1"/>
</dbReference>
<feature type="transmembrane region" description="Helical" evidence="6">
    <location>
        <begin position="360"/>
        <end position="381"/>
    </location>
</feature>
<dbReference type="InterPro" id="IPR007383">
    <property type="entry name" value="DUF445"/>
</dbReference>
<dbReference type="AlphaFoldDB" id="A0A921KDJ1"/>
<feature type="transmembrane region" description="Helical" evidence="6">
    <location>
        <begin position="6"/>
        <end position="29"/>
    </location>
</feature>
<keyword evidence="3 6" id="KW-0812">Transmembrane</keyword>
<dbReference type="PANTHER" id="PTHR35791:SF1">
    <property type="entry name" value="UPF0754 MEMBRANE PROTEIN YHEB"/>
    <property type="match status" value="1"/>
</dbReference>
<evidence type="ECO:0000313" key="8">
    <source>
        <dbReference type="Proteomes" id="UP000698173"/>
    </source>
</evidence>
<evidence type="ECO:0000256" key="1">
    <source>
        <dbReference type="ARBA" id="ARBA00004308"/>
    </source>
</evidence>
<gene>
    <name evidence="7" type="ORF">K8V56_13255</name>
</gene>
<comment type="similarity">
    <text evidence="2">Belongs to the UPF0754 family.</text>
</comment>
<dbReference type="GO" id="GO:0012505">
    <property type="term" value="C:endomembrane system"/>
    <property type="evidence" value="ECO:0007669"/>
    <property type="project" value="UniProtKB-SubCell"/>
</dbReference>
<protein>
    <submittedName>
        <fullName evidence="7">DUF445 family protein</fullName>
    </submittedName>
</protein>
<dbReference type="EMBL" id="DYWT01000212">
    <property type="protein sequence ID" value="HJF32725.1"/>
    <property type="molecule type" value="Genomic_DNA"/>
</dbReference>
<dbReference type="InterPro" id="IPR016991">
    <property type="entry name" value="UCP032178"/>
</dbReference>
<comment type="caution">
    <text evidence="7">The sequence shown here is derived from an EMBL/GenBank/DDBJ whole genome shotgun (WGS) entry which is preliminary data.</text>
</comment>
<proteinExistence type="inferred from homology"/>
<keyword evidence="4 6" id="KW-1133">Transmembrane helix</keyword>
<keyword evidence="5 6" id="KW-0472">Membrane</keyword>
<evidence type="ECO:0000256" key="5">
    <source>
        <dbReference type="ARBA" id="ARBA00023136"/>
    </source>
</evidence>
<reference evidence="7" key="1">
    <citation type="journal article" date="2021" name="PeerJ">
        <title>Extensive microbial diversity within the chicken gut microbiome revealed by metagenomics and culture.</title>
        <authorList>
            <person name="Gilroy R."/>
            <person name="Ravi A."/>
            <person name="Getino M."/>
            <person name="Pursley I."/>
            <person name="Horton D.L."/>
            <person name="Alikhan N.F."/>
            <person name="Baker D."/>
            <person name="Gharbi K."/>
            <person name="Hall N."/>
            <person name="Watson M."/>
            <person name="Adriaenssens E.M."/>
            <person name="Foster-Nyarko E."/>
            <person name="Jarju S."/>
            <person name="Secka A."/>
            <person name="Antonio M."/>
            <person name="Oren A."/>
            <person name="Chaudhuri R.R."/>
            <person name="La Ragione R."/>
            <person name="Hildebrand F."/>
            <person name="Pallen M.J."/>
        </authorList>
    </citation>
    <scope>NUCLEOTIDE SEQUENCE</scope>
    <source>
        <strain evidence="7">CHK171-7178</strain>
    </source>
</reference>
<dbReference type="PIRSF" id="PIRSF032178">
    <property type="entry name" value="UCP032178"/>
    <property type="match status" value="1"/>
</dbReference>
<organism evidence="7 8">
    <name type="scientific">Sporosarcina psychrophila</name>
    <name type="common">Bacillus psychrophilus</name>
    <dbReference type="NCBI Taxonomy" id="1476"/>
    <lineage>
        <taxon>Bacteria</taxon>
        <taxon>Bacillati</taxon>
        <taxon>Bacillota</taxon>
        <taxon>Bacilli</taxon>
        <taxon>Bacillales</taxon>
        <taxon>Caryophanaceae</taxon>
        <taxon>Sporosarcina</taxon>
    </lineage>
</organism>